<feature type="domain" description="Solute-binding protein family 5" evidence="2">
    <location>
        <begin position="449"/>
        <end position="840"/>
    </location>
</feature>
<organism evidence="4 5">
    <name type="scientific">Streptomyces javensis</name>
    <dbReference type="NCBI Taxonomy" id="114698"/>
    <lineage>
        <taxon>Bacteria</taxon>
        <taxon>Bacillati</taxon>
        <taxon>Actinomycetota</taxon>
        <taxon>Actinomycetes</taxon>
        <taxon>Kitasatosporales</taxon>
        <taxon>Streptomycetaceae</taxon>
        <taxon>Streptomyces</taxon>
        <taxon>Streptomyces violaceusniger group</taxon>
    </lineage>
</organism>
<comment type="caution">
    <text evidence="4">The sequence shown here is derived from an EMBL/GenBank/DDBJ whole genome shotgun (WGS) entry which is preliminary data.</text>
</comment>
<feature type="domain" description="Peptidase C14 caspase" evidence="3">
    <location>
        <begin position="11"/>
        <end position="218"/>
    </location>
</feature>
<evidence type="ECO:0000259" key="2">
    <source>
        <dbReference type="Pfam" id="PF00496"/>
    </source>
</evidence>
<dbReference type="PANTHER" id="PTHR30290:SF83">
    <property type="entry name" value="ABC TRANSPORTER SUBSTRATE-BINDING PROTEIN"/>
    <property type="match status" value="1"/>
</dbReference>
<accession>A0ABP4HYX9</accession>
<feature type="compositionally biased region" description="Low complexity" evidence="1">
    <location>
        <begin position="371"/>
        <end position="384"/>
    </location>
</feature>
<feature type="region of interest" description="Disordered" evidence="1">
    <location>
        <begin position="358"/>
        <end position="387"/>
    </location>
</feature>
<dbReference type="Gene3D" id="3.10.105.10">
    <property type="entry name" value="Dipeptide-binding Protein, Domain 3"/>
    <property type="match status" value="1"/>
</dbReference>
<reference evidence="5" key="1">
    <citation type="journal article" date="2019" name="Int. J. Syst. Evol. Microbiol.">
        <title>The Global Catalogue of Microorganisms (GCM) 10K type strain sequencing project: providing services to taxonomists for standard genome sequencing and annotation.</title>
        <authorList>
            <consortium name="The Broad Institute Genomics Platform"/>
            <consortium name="The Broad Institute Genome Sequencing Center for Infectious Disease"/>
            <person name="Wu L."/>
            <person name="Ma J."/>
        </authorList>
    </citation>
    <scope>NUCLEOTIDE SEQUENCE [LARGE SCALE GENOMIC DNA]</scope>
    <source>
        <strain evidence="5">JCM 11448</strain>
    </source>
</reference>
<sequence>MAVLPDPAASRAVLIGTSRYAHLEQIPAVANNLSALAAALCAPGSWALAPEHCTVIEDPGTAVEVLEAVRTAAEEATDTLLVYFAGHGLVEPRRGELFLGLTGSMQHRSYTGLPYGTLRDVVLDGRAGRQVMLLDCCFSGRVLGFMSAASAEAVIDQVEIEGTYLLASVPDTSFALAPPGETHTAFTGELLRLLREGVPGGPELLDLDTVYAQVYAALRAKGRPLPQKRDRNTAGGLALARNAAWAPPGFGPPPPPYDHEPTPPSTPYGHEPTPPPTPYGHEPTPPPPPYGHEPAPPPAVPPMPTWSPMALPSPAPLPSPGGAASRGRRRAVTYGLAGALVVALVAAGVPLAMSWMKDSSKDDSGQHPSESKSSGKPKPGPTSGYNAAAKGAVVNASTKSGGTLKFTSRNDADYWDPQRTYYGYIWNFSRYYARQLVTYAPKPGKDGAELVPDLAENVAKVTNGGKTYTYTLRKGITWEDGSPITSHDIKYGIERIWAQDEISNGPIFLQQALDPGLSYKGPYKDKRDLKAIRTPNDRTIVFNLPKPNGDFERMLATPSGSPVKKEKDTKGKYTNRPFSSGPYKFGTYHPGKSLELVRNTKWNASSDPIRTALPNRITLDVNDNEQSRAQALSHGDYDLDLQSSGLSADAITKARSSSDLSARLDNPYTQLLLFAALPRSVKPLDNVHCRKAVLYAADRENMQTASGGELSGDIAPHMLPPSIGGSESSYDPYETRKLRGKPNATKAEAELKACGKPNGFKTTIAVRNNRPADVTVAESLRSSLRKVGIEAEIDQIDGGQYSVTMGAPEVVKKKGYGIVIYRWGPDFPTGQSFLEPLADSRFIQSTANTNVAELDDPTIDHLFDTAIAEQDATKAGSDYAQINRRISDSAAYLPILFQKSVLWRGSRLTNVYTSDLWQGGYDYVSLGVSE</sequence>
<evidence type="ECO:0000313" key="5">
    <source>
        <dbReference type="Proteomes" id="UP001500282"/>
    </source>
</evidence>
<dbReference type="InterPro" id="IPR039424">
    <property type="entry name" value="SBP_5"/>
</dbReference>
<name>A0ABP4HYX9_9ACTN</name>
<dbReference type="Pfam" id="PF00656">
    <property type="entry name" value="Peptidase_C14"/>
    <property type="match status" value="1"/>
</dbReference>
<dbReference type="Proteomes" id="UP001500282">
    <property type="component" value="Unassembled WGS sequence"/>
</dbReference>
<dbReference type="InterPro" id="IPR029030">
    <property type="entry name" value="Caspase-like_dom_sf"/>
</dbReference>
<proteinExistence type="predicted"/>
<evidence type="ECO:0000313" key="4">
    <source>
        <dbReference type="EMBL" id="GAA1297746.1"/>
    </source>
</evidence>
<feature type="region of interest" description="Disordered" evidence="1">
    <location>
        <begin position="243"/>
        <end position="326"/>
    </location>
</feature>
<gene>
    <name evidence="4" type="ORF">GCM10009579_76710</name>
</gene>
<dbReference type="InterPro" id="IPR011600">
    <property type="entry name" value="Pept_C14_caspase"/>
</dbReference>
<dbReference type="InterPro" id="IPR000914">
    <property type="entry name" value="SBP_5_dom"/>
</dbReference>
<dbReference type="Gene3D" id="3.40.190.10">
    <property type="entry name" value="Periplasmic binding protein-like II"/>
    <property type="match status" value="1"/>
</dbReference>
<keyword evidence="5" id="KW-1185">Reference proteome</keyword>
<evidence type="ECO:0000256" key="1">
    <source>
        <dbReference type="SAM" id="MobiDB-lite"/>
    </source>
</evidence>
<dbReference type="SUPFAM" id="SSF53850">
    <property type="entry name" value="Periplasmic binding protein-like II"/>
    <property type="match status" value="1"/>
</dbReference>
<evidence type="ECO:0008006" key="6">
    <source>
        <dbReference type="Google" id="ProtNLM"/>
    </source>
</evidence>
<dbReference type="Pfam" id="PF00496">
    <property type="entry name" value="SBP_bac_5"/>
    <property type="match status" value="1"/>
</dbReference>
<dbReference type="CDD" id="cd08506">
    <property type="entry name" value="PBP2_clavulanate_OppA2"/>
    <property type="match status" value="1"/>
</dbReference>
<dbReference type="Gene3D" id="3.40.50.1460">
    <property type="match status" value="1"/>
</dbReference>
<dbReference type="PRINTS" id="PR01217">
    <property type="entry name" value="PRICHEXTENSN"/>
</dbReference>
<evidence type="ECO:0000259" key="3">
    <source>
        <dbReference type="Pfam" id="PF00656"/>
    </source>
</evidence>
<dbReference type="EMBL" id="BAAAIH010000067">
    <property type="protein sequence ID" value="GAA1297746.1"/>
    <property type="molecule type" value="Genomic_DNA"/>
</dbReference>
<feature type="compositionally biased region" description="Pro residues" evidence="1">
    <location>
        <begin position="249"/>
        <end position="319"/>
    </location>
</feature>
<feature type="region of interest" description="Disordered" evidence="1">
    <location>
        <begin position="557"/>
        <end position="576"/>
    </location>
</feature>
<dbReference type="SUPFAM" id="SSF52129">
    <property type="entry name" value="Caspase-like"/>
    <property type="match status" value="1"/>
</dbReference>
<protein>
    <recommendedName>
        <fullName evidence="6">ABC transporter substrate-binding protein</fullName>
    </recommendedName>
</protein>
<dbReference type="PANTHER" id="PTHR30290">
    <property type="entry name" value="PERIPLASMIC BINDING COMPONENT OF ABC TRANSPORTER"/>
    <property type="match status" value="1"/>
</dbReference>
<dbReference type="NCBIfam" id="NF047832">
    <property type="entry name" value="caspase_w_EACC1"/>
    <property type="match status" value="1"/>
</dbReference>